<dbReference type="CDD" id="cd01894">
    <property type="entry name" value="EngA1"/>
    <property type="match status" value="1"/>
</dbReference>
<evidence type="ECO:0000256" key="8">
    <source>
        <dbReference type="SAM" id="MobiDB-lite"/>
    </source>
</evidence>
<evidence type="ECO:0000259" key="10">
    <source>
        <dbReference type="Pfam" id="PF14714"/>
    </source>
</evidence>
<accession>A0A8X8YPQ4</accession>
<keyword evidence="3" id="KW-0690">Ribosome biogenesis</keyword>
<dbReference type="CDD" id="cd01895">
    <property type="entry name" value="EngA2"/>
    <property type="match status" value="1"/>
</dbReference>
<dbReference type="Pfam" id="PF14714">
    <property type="entry name" value="KH_dom-like"/>
    <property type="match status" value="1"/>
</dbReference>
<keyword evidence="4" id="KW-0677">Repeat</keyword>
<dbReference type="InterPro" id="IPR015946">
    <property type="entry name" value="KH_dom-like_a/b"/>
</dbReference>
<evidence type="ECO:0000256" key="2">
    <source>
        <dbReference type="ARBA" id="ARBA00020953"/>
    </source>
</evidence>
<gene>
    <name evidence="11" type="ORF">SASPL_101665</name>
</gene>
<dbReference type="EMBL" id="PNBA02000001">
    <property type="protein sequence ID" value="KAG6436763.1"/>
    <property type="molecule type" value="Genomic_DNA"/>
</dbReference>
<dbReference type="GO" id="GO:0042254">
    <property type="term" value="P:ribosome biogenesis"/>
    <property type="evidence" value="ECO:0007669"/>
    <property type="project" value="UniProtKB-KW"/>
</dbReference>
<dbReference type="AlphaFoldDB" id="A0A8X8YPQ4"/>
<dbReference type="Proteomes" id="UP000298416">
    <property type="component" value="Unassembled WGS sequence"/>
</dbReference>
<dbReference type="NCBIfam" id="TIGR00231">
    <property type="entry name" value="small_GTP"/>
    <property type="match status" value="1"/>
</dbReference>
<dbReference type="InterPro" id="IPR027417">
    <property type="entry name" value="P-loop_NTPase"/>
</dbReference>
<evidence type="ECO:0000259" key="9">
    <source>
        <dbReference type="Pfam" id="PF01926"/>
    </source>
</evidence>
<dbReference type="PRINTS" id="PR00326">
    <property type="entry name" value="GTP1OBG"/>
</dbReference>
<feature type="domain" description="GTPase Der C-terminal KH-domain-like" evidence="10">
    <location>
        <begin position="539"/>
        <end position="620"/>
    </location>
</feature>
<evidence type="ECO:0000256" key="6">
    <source>
        <dbReference type="ARBA" id="ARBA00023134"/>
    </source>
</evidence>
<comment type="similarity">
    <text evidence="1">Belongs to the TRAFAC class TrmE-Era-EngA-EngB-Septin-like GTPase superfamily. EngA (Der) GTPase family.</text>
</comment>
<dbReference type="InterPro" id="IPR016484">
    <property type="entry name" value="GTPase_Der"/>
</dbReference>
<dbReference type="GO" id="GO:0005525">
    <property type="term" value="F:GTP binding"/>
    <property type="evidence" value="ECO:0007669"/>
    <property type="project" value="UniProtKB-KW"/>
</dbReference>
<feature type="domain" description="G" evidence="9">
    <location>
        <begin position="348"/>
        <end position="480"/>
    </location>
</feature>
<evidence type="ECO:0000313" key="12">
    <source>
        <dbReference type="Proteomes" id="UP000298416"/>
    </source>
</evidence>
<reference evidence="11" key="2">
    <citation type="submission" date="2020-08" db="EMBL/GenBank/DDBJ databases">
        <title>Plant Genome Project.</title>
        <authorList>
            <person name="Zhang R.-G."/>
        </authorList>
    </citation>
    <scope>NUCLEOTIDE SEQUENCE</scope>
    <source>
        <strain evidence="11">Huo1</strain>
        <tissue evidence="11">Leaf</tissue>
    </source>
</reference>
<dbReference type="InterPro" id="IPR006073">
    <property type="entry name" value="GTP-bd"/>
</dbReference>
<keyword evidence="5" id="KW-0547">Nucleotide-binding</keyword>
<keyword evidence="6" id="KW-0342">GTP-binding</keyword>
<keyword evidence="12" id="KW-1185">Reference proteome</keyword>
<dbReference type="FunFam" id="3.30.300.20:FF:000004">
    <property type="entry name" value="GTPase Der"/>
    <property type="match status" value="1"/>
</dbReference>
<dbReference type="Pfam" id="PF01926">
    <property type="entry name" value="MMR_HSR1"/>
    <property type="match status" value="2"/>
</dbReference>
<protein>
    <recommendedName>
        <fullName evidence="2">GTPase Der</fullName>
    </recommendedName>
    <alternativeName>
        <fullName evidence="7">GTP-binding protein EngA</fullName>
    </alternativeName>
</protein>
<feature type="domain" description="G" evidence="9">
    <location>
        <begin position="144"/>
        <end position="287"/>
    </location>
</feature>
<dbReference type="InterPro" id="IPR005225">
    <property type="entry name" value="Small_GTP-bd"/>
</dbReference>
<dbReference type="Gene3D" id="3.30.300.20">
    <property type="match status" value="1"/>
</dbReference>
<sequence length="629" mass="69312">MLSSFSALPLCKNCCFISHLSKCYPPPVAFSLPTAFRRQLHLRKPSTAPLFATNFDISEEIELHAEIHGQEAPSDGDQDEEEELENFDAEELDIEAKRAVKEFSDSLSRELNIEGEVSKQKGTRGKQKKSTNPISNIPDHLLPKVAIVGRPNVGKSALFNRLVGGNRAIVVDEPGVTRDRLYGRSYWGDHELMVVDTGGVLTISKYHEERAISTTIGMEGIPLVSREAAVARMPSMVERQATVAVEESSVIIFVVDGQAGLTAADVELGDWLRKNYSHKYIVLAVNKCESPRKGTLQASDFWGLGFSPLPISAISGSGTGDLLDSVCSQLKKIEHIEDPDTEEYVPSIAIVGRPNVGKSSILNALVGENRTIVSPISGTTRDAIDTEFTGPDGQKWHLIDTAGIRKKASVASSGSTTEALSVNRAFRAIRRSDVVALVIEAMACITEQVTLNIMVLTFKDFKIAEQIEREGKGCLIVVNKWDTIPNKNQQTAMFYEEDVRGKLRILSWAPVVYSTAIEGQSVDKITVAAGLVAKERSRRLSTATLNQVVSEAVAFKPPPRTRGGKRGRIYYCTQAAIRPPTFVFFVNDAKLFPETYQRYMEKQLRSSAGFPGTPIRLLWRSRRKSEKNG</sequence>
<evidence type="ECO:0000256" key="5">
    <source>
        <dbReference type="ARBA" id="ARBA00022741"/>
    </source>
</evidence>
<feature type="region of interest" description="Disordered" evidence="8">
    <location>
        <begin position="112"/>
        <end position="136"/>
    </location>
</feature>
<evidence type="ECO:0000256" key="3">
    <source>
        <dbReference type="ARBA" id="ARBA00022517"/>
    </source>
</evidence>
<evidence type="ECO:0000256" key="1">
    <source>
        <dbReference type="ARBA" id="ARBA00008279"/>
    </source>
</evidence>
<dbReference type="PANTHER" id="PTHR43834:SF2">
    <property type="entry name" value="GTPASE DER"/>
    <property type="match status" value="1"/>
</dbReference>
<evidence type="ECO:0000313" key="11">
    <source>
        <dbReference type="EMBL" id="KAG6436763.1"/>
    </source>
</evidence>
<organism evidence="11">
    <name type="scientific">Salvia splendens</name>
    <name type="common">Scarlet sage</name>
    <dbReference type="NCBI Taxonomy" id="180675"/>
    <lineage>
        <taxon>Eukaryota</taxon>
        <taxon>Viridiplantae</taxon>
        <taxon>Streptophyta</taxon>
        <taxon>Embryophyta</taxon>
        <taxon>Tracheophyta</taxon>
        <taxon>Spermatophyta</taxon>
        <taxon>Magnoliopsida</taxon>
        <taxon>eudicotyledons</taxon>
        <taxon>Gunneridae</taxon>
        <taxon>Pentapetalae</taxon>
        <taxon>asterids</taxon>
        <taxon>lamiids</taxon>
        <taxon>Lamiales</taxon>
        <taxon>Lamiaceae</taxon>
        <taxon>Nepetoideae</taxon>
        <taxon>Mentheae</taxon>
        <taxon>Salviinae</taxon>
        <taxon>Salvia</taxon>
        <taxon>Salvia subgen. Calosphace</taxon>
        <taxon>core Calosphace</taxon>
    </lineage>
</organism>
<dbReference type="HAMAP" id="MF_00195">
    <property type="entry name" value="GTPase_Der"/>
    <property type="match status" value="1"/>
</dbReference>
<reference evidence="11" key="1">
    <citation type="submission" date="2018-01" db="EMBL/GenBank/DDBJ databases">
        <authorList>
            <person name="Mao J.F."/>
        </authorList>
    </citation>
    <scope>NUCLEOTIDE SEQUENCE</scope>
    <source>
        <strain evidence="11">Huo1</strain>
        <tissue evidence="11">Leaf</tissue>
    </source>
</reference>
<dbReference type="Gene3D" id="3.40.50.300">
    <property type="entry name" value="P-loop containing nucleotide triphosphate hydrolases"/>
    <property type="match status" value="2"/>
</dbReference>
<dbReference type="NCBIfam" id="TIGR03594">
    <property type="entry name" value="GTPase_EngA"/>
    <property type="match status" value="1"/>
</dbReference>
<dbReference type="GO" id="GO:0009507">
    <property type="term" value="C:chloroplast"/>
    <property type="evidence" value="ECO:0007669"/>
    <property type="project" value="TreeGrafter"/>
</dbReference>
<comment type="caution">
    <text evidence="11">The sequence shown here is derived from an EMBL/GenBank/DDBJ whole genome shotgun (WGS) entry which is preliminary data.</text>
</comment>
<evidence type="ECO:0000256" key="4">
    <source>
        <dbReference type="ARBA" id="ARBA00022737"/>
    </source>
</evidence>
<dbReference type="PANTHER" id="PTHR43834">
    <property type="entry name" value="GTPASE DER"/>
    <property type="match status" value="1"/>
</dbReference>
<evidence type="ECO:0000256" key="7">
    <source>
        <dbReference type="ARBA" id="ARBA00032345"/>
    </source>
</evidence>
<name>A0A8X8YPQ4_SALSN</name>
<dbReference type="SUPFAM" id="SSF52540">
    <property type="entry name" value="P-loop containing nucleoside triphosphate hydrolases"/>
    <property type="match status" value="2"/>
</dbReference>
<dbReference type="InterPro" id="IPR032859">
    <property type="entry name" value="KH_dom-like"/>
</dbReference>
<dbReference type="FunFam" id="3.40.50.300:FF:000040">
    <property type="entry name" value="GTPase Der"/>
    <property type="match status" value="1"/>
</dbReference>
<proteinExistence type="inferred from homology"/>
<dbReference type="FunFam" id="3.40.50.300:FF:001185">
    <property type="entry name" value="GTPase Der"/>
    <property type="match status" value="1"/>
</dbReference>